<comment type="caution">
    <text evidence="6">The sequence shown here is derived from an EMBL/GenBank/DDBJ whole genome shotgun (WGS) entry which is preliminary data.</text>
</comment>
<dbReference type="SUPFAM" id="SSF52540">
    <property type="entry name" value="P-loop containing nucleoside triphosphate hydrolases"/>
    <property type="match status" value="1"/>
</dbReference>
<comment type="similarity">
    <text evidence="1">Belongs to the ABC transporter superfamily.</text>
</comment>
<dbReference type="PANTHER" id="PTHR42711:SF5">
    <property type="entry name" value="ABC TRANSPORTER ATP-BINDING PROTEIN NATA"/>
    <property type="match status" value="1"/>
</dbReference>
<dbReference type="InterPro" id="IPR050763">
    <property type="entry name" value="ABC_transporter_ATP-binding"/>
</dbReference>
<protein>
    <submittedName>
        <fullName evidence="6">ABC transporter ATP-binding protein</fullName>
    </submittedName>
</protein>
<evidence type="ECO:0000259" key="5">
    <source>
        <dbReference type="PROSITE" id="PS50893"/>
    </source>
</evidence>
<keyword evidence="7" id="KW-1185">Reference proteome</keyword>
<evidence type="ECO:0000313" key="7">
    <source>
        <dbReference type="Proteomes" id="UP000654573"/>
    </source>
</evidence>
<gene>
    <name evidence="6" type="ORF">H8S76_23675</name>
</gene>
<dbReference type="SMART" id="SM00382">
    <property type="entry name" value="AAA"/>
    <property type="match status" value="1"/>
</dbReference>
<dbReference type="Gene3D" id="3.40.50.300">
    <property type="entry name" value="P-loop containing nucleotide triphosphate hydrolases"/>
    <property type="match status" value="1"/>
</dbReference>
<dbReference type="InterPro" id="IPR027417">
    <property type="entry name" value="P-loop_NTPase"/>
</dbReference>
<keyword evidence="2" id="KW-0813">Transport</keyword>
<dbReference type="PANTHER" id="PTHR42711">
    <property type="entry name" value="ABC TRANSPORTER ATP-BINDING PROTEIN"/>
    <property type="match status" value="1"/>
</dbReference>
<dbReference type="InterPro" id="IPR003593">
    <property type="entry name" value="AAA+_ATPase"/>
</dbReference>
<keyword evidence="4 6" id="KW-0067">ATP-binding</keyword>
<keyword evidence="3" id="KW-0547">Nucleotide-binding</keyword>
<evidence type="ECO:0000256" key="1">
    <source>
        <dbReference type="ARBA" id="ARBA00005417"/>
    </source>
</evidence>
<proteinExistence type="inferred from homology"/>
<dbReference type="Proteomes" id="UP000654573">
    <property type="component" value="Unassembled WGS sequence"/>
</dbReference>
<feature type="domain" description="ABC transporter" evidence="5">
    <location>
        <begin position="3"/>
        <end position="238"/>
    </location>
</feature>
<dbReference type="RefSeq" id="WP_103732658.1">
    <property type="nucleotide sequence ID" value="NZ_JACOOU010000015.1"/>
</dbReference>
<evidence type="ECO:0000256" key="4">
    <source>
        <dbReference type="ARBA" id="ARBA00022840"/>
    </source>
</evidence>
<accession>A0ABR7FJ82</accession>
<organism evidence="6 7">
    <name type="scientific">Blautia celeris</name>
    <dbReference type="NCBI Taxonomy" id="2763026"/>
    <lineage>
        <taxon>Bacteria</taxon>
        <taxon>Bacillati</taxon>
        <taxon>Bacillota</taxon>
        <taxon>Clostridia</taxon>
        <taxon>Lachnospirales</taxon>
        <taxon>Lachnospiraceae</taxon>
        <taxon>Blautia</taxon>
    </lineage>
</organism>
<dbReference type="GO" id="GO:0005524">
    <property type="term" value="F:ATP binding"/>
    <property type="evidence" value="ECO:0007669"/>
    <property type="project" value="UniProtKB-KW"/>
</dbReference>
<dbReference type="InterPro" id="IPR003439">
    <property type="entry name" value="ABC_transporter-like_ATP-bd"/>
</dbReference>
<dbReference type="InterPro" id="IPR017871">
    <property type="entry name" value="ABC_transporter-like_CS"/>
</dbReference>
<evidence type="ECO:0000313" key="6">
    <source>
        <dbReference type="EMBL" id="MBC5675234.1"/>
    </source>
</evidence>
<reference evidence="6 7" key="1">
    <citation type="submission" date="2020-08" db="EMBL/GenBank/DDBJ databases">
        <title>Genome public.</title>
        <authorList>
            <person name="Liu C."/>
            <person name="Sun Q."/>
        </authorList>
    </citation>
    <scope>NUCLEOTIDE SEQUENCE [LARGE SCALE GENOMIC DNA]</scope>
    <source>
        <strain evidence="6 7">NSJ-34</strain>
    </source>
</reference>
<evidence type="ECO:0000256" key="3">
    <source>
        <dbReference type="ARBA" id="ARBA00022741"/>
    </source>
</evidence>
<name>A0ABR7FJ82_9FIRM</name>
<evidence type="ECO:0000256" key="2">
    <source>
        <dbReference type="ARBA" id="ARBA00022448"/>
    </source>
</evidence>
<sequence>MNLQLEHITRKFHANRQTIYALQDFNLSLNLTHGIYAFVGPNGSGKTTLFKILCGLLLPAEGEIKLDSQKLKTSWIKNNISLLISGDRNLYQRNTVMENAVYYGVLKGLHPDEIKENVHRYSKLLDCDTILNRWVEGLSSGERKKAGLLMGLSVRSKIMLVDEPTWGLDIDTVLALQETFEIIKDETELGIFISSHDTLFLSKLASEYVFLKNGACSGTVTHPLNADELISFYKKAGENNDSILV</sequence>
<dbReference type="PROSITE" id="PS50893">
    <property type="entry name" value="ABC_TRANSPORTER_2"/>
    <property type="match status" value="1"/>
</dbReference>
<dbReference type="PROSITE" id="PS00211">
    <property type="entry name" value="ABC_TRANSPORTER_1"/>
    <property type="match status" value="1"/>
</dbReference>
<dbReference type="EMBL" id="JACOOU010000015">
    <property type="protein sequence ID" value="MBC5675234.1"/>
    <property type="molecule type" value="Genomic_DNA"/>
</dbReference>
<dbReference type="Pfam" id="PF00005">
    <property type="entry name" value="ABC_tran"/>
    <property type="match status" value="1"/>
</dbReference>